<dbReference type="InterPro" id="IPR036812">
    <property type="entry name" value="NAD(P)_OxRdtase_dom_sf"/>
</dbReference>
<evidence type="ECO:0000259" key="4">
    <source>
        <dbReference type="PROSITE" id="PS51379"/>
    </source>
</evidence>
<evidence type="ECO:0000256" key="2">
    <source>
        <dbReference type="ARBA" id="ARBA00023004"/>
    </source>
</evidence>
<sequence>MQKRILGKTGLQVSVIGFGGIPIRKLSMREAKNLLAEAVGAGINFFDTAQGYGDSEVKIGEGLKEKRKECILATKSPCRTAEEVASHVRKALARLKTDSIDLYQIHHVSKAPELERVLSPGGALEGLIRQKKEGNIKHIGITGHNTDLLYKALEQSEELETVQFPFNIIEDGKNERALLKIAKKLGVGTIIMKPLAGGVIPEPELCLRWILQQGVDVIIPGMILSTEIKMNSSLGDKLRPLSPQELSRLKAKVKPMEQDFCRRCLYCEPCPEGVPIYFIQELGDKVKISAVKDMCKEMYASLEKNAEDCTECGECEEKCPYELPIREMLKEKHRLLLES</sequence>
<accession>A0A523ZEZ6</accession>
<protein>
    <submittedName>
        <fullName evidence="5">Aldo/keto reductase</fullName>
    </submittedName>
</protein>
<dbReference type="PANTHER" id="PTHR43312:SF1">
    <property type="entry name" value="NADP-DEPENDENT OXIDOREDUCTASE DOMAIN-CONTAINING PROTEIN"/>
    <property type="match status" value="1"/>
</dbReference>
<name>A0A523ZEZ6_UNCAE</name>
<feature type="domain" description="4Fe-4S ferredoxin-type" evidence="4">
    <location>
        <begin position="300"/>
        <end position="331"/>
    </location>
</feature>
<evidence type="ECO:0000313" key="5">
    <source>
        <dbReference type="EMBL" id="TEU02361.1"/>
    </source>
</evidence>
<dbReference type="CDD" id="cd19100">
    <property type="entry name" value="AKR_unchar"/>
    <property type="match status" value="1"/>
</dbReference>
<dbReference type="PANTHER" id="PTHR43312">
    <property type="entry name" value="D-THREO-ALDOSE 1-DEHYDROGENASE"/>
    <property type="match status" value="1"/>
</dbReference>
<proteinExistence type="predicted"/>
<comment type="caution">
    <text evidence="5">The sequence shown here is derived from an EMBL/GenBank/DDBJ whole genome shotgun (WGS) entry which is preliminary data.</text>
</comment>
<dbReference type="Proteomes" id="UP000316674">
    <property type="component" value="Unassembled WGS sequence"/>
</dbReference>
<dbReference type="InterPro" id="IPR017896">
    <property type="entry name" value="4Fe4S_Fe-S-bd"/>
</dbReference>
<evidence type="ECO:0000313" key="6">
    <source>
        <dbReference type="Proteomes" id="UP000316674"/>
    </source>
</evidence>
<evidence type="ECO:0000256" key="1">
    <source>
        <dbReference type="ARBA" id="ARBA00022723"/>
    </source>
</evidence>
<dbReference type="InterPro" id="IPR053135">
    <property type="entry name" value="AKR2_Oxidoreductase"/>
</dbReference>
<dbReference type="AlphaFoldDB" id="A0A523ZEZ6"/>
<evidence type="ECO:0000256" key="3">
    <source>
        <dbReference type="ARBA" id="ARBA00023014"/>
    </source>
</evidence>
<dbReference type="Pfam" id="PF00248">
    <property type="entry name" value="Aldo_ket_red"/>
    <property type="match status" value="1"/>
</dbReference>
<dbReference type="GO" id="GO:0046872">
    <property type="term" value="F:metal ion binding"/>
    <property type="evidence" value="ECO:0007669"/>
    <property type="project" value="UniProtKB-KW"/>
</dbReference>
<dbReference type="PROSITE" id="PS51379">
    <property type="entry name" value="4FE4S_FER_2"/>
    <property type="match status" value="1"/>
</dbReference>
<keyword evidence="2" id="KW-0408">Iron</keyword>
<reference evidence="5 6" key="1">
    <citation type="submission" date="2019-03" db="EMBL/GenBank/DDBJ databases">
        <title>Metabolic potential of uncultured bacteria and archaea associated with petroleum seepage in deep-sea sediments.</title>
        <authorList>
            <person name="Dong X."/>
            <person name="Hubert C."/>
        </authorList>
    </citation>
    <scope>NUCLEOTIDE SEQUENCE [LARGE SCALE GENOMIC DNA]</scope>
    <source>
        <strain evidence="5">E26_bin6</strain>
    </source>
</reference>
<keyword evidence="1" id="KW-0479">Metal-binding</keyword>
<dbReference type="SUPFAM" id="SSF46548">
    <property type="entry name" value="alpha-helical ferredoxin"/>
    <property type="match status" value="1"/>
</dbReference>
<dbReference type="Pfam" id="PF00037">
    <property type="entry name" value="Fer4"/>
    <property type="match status" value="1"/>
</dbReference>
<dbReference type="InterPro" id="IPR017900">
    <property type="entry name" value="4Fe4S_Fe_S_CS"/>
</dbReference>
<dbReference type="EMBL" id="SOHY01000140">
    <property type="protein sequence ID" value="TEU02361.1"/>
    <property type="molecule type" value="Genomic_DNA"/>
</dbReference>
<dbReference type="GO" id="GO:0051536">
    <property type="term" value="F:iron-sulfur cluster binding"/>
    <property type="evidence" value="ECO:0007669"/>
    <property type="project" value="UniProtKB-KW"/>
</dbReference>
<dbReference type="Gene3D" id="3.20.20.100">
    <property type="entry name" value="NADP-dependent oxidoreductase domain"/>
    <property type="match status" value="1"/>
</dbReference>
<dbReference type="PROSITE" id="PS00198">
    <property type="entry name" value="4FE4S_FER_1"/>
    <property type="match status" value="1"/>
</dbReference>
<keyword evidence="3" id="KW-0411">Iron-sulfur</keyword>
<gene>
    <name evidence="5" type="ORF">E3I16_02260</name>
</gene>
<dbReference type="SUPFAM" id="SSF51430">
    <property type="entry name" value="NAD(P)-linked oxidoreductase"/>
    <property type="match status" value="1"/>
</dbReference>
<dbReference type="InterPro" id="IPR023210">
    <property type="entry name" value="NADP_OxRdtase_dom"/>
</dbReference>
<organism evidence="5 6">
    <name type="scientific">Aerophobetes bacterium</name>
    <dbReference type="NCBI Taxonomy" id="2030807"/>
    <lineage>
        <taxon>Bacteria</taxon>
        <taxon>Candidatus Aerophobota</taxon>
    </lineage>
</organism>